<evidence type="ECO:0000313" key="2">
    <source>
        <dbReference type="EMBL" id="TLU66759.1"/>
    </source>
</evidence>
<feature type="domain" description="GPI inositol-deacylase PGAP1-like alpha/beta" evidence="1">
    <location>
        <begin position="57"/>
        <end position="123"/>
    </location>
</feature>
<dbReference type="AlphaFoldDB" id="A0A5R9IQ82"/>
<dbReference type="EMBL" id="VCBC01000004">
    <property type="protein sequence ID" value="TLU66759.1"/>
    <property type="molecule type" value="Genomic_DNA"/>
</dbReference>
<dbReference type="Proteomes" id="UP000307790">
    <property type="component" value="Unassembled WGS sequence"/>
</dbReference>
<reference evidence="2 3" key="1">
    <citation type="submission" date="2019-05" db="EMBL/GenBank/DDBJ databases">
        <title>Genome sequences of Thalassotalea litorea 1K03283.</title>
        <authorList>
            <person name="Zhang D."/>
        </authorList>
    </citation>
    <scope>NUCLEOTIDE SEQUENCE [LARGE SCALE GENOMIC DNA]</scope>
    <source>
        <strain evidence="2 3">MCCC 1K03283</strain>
    </source>
</reference>
<dbReference type="SUPFAM" id="SSF53474">
    <property type="entry name" value="alpha/beta-Hydrolases"/>
    <property type="match status" value="1"/>
</dbReference>
<accession>A0A5R9IQ82</accession>
<organism evidence="2 3">
    <name type="scientific">Thalassotalea litorea</name>
    <dbReference type="NCBI Taxonomy" id="2020715"/>
    <lineage>
        <taxon>Bacteria</taxon>
        <taxon>Pseudomonadati</taxon>
        <taxon>Pseudomonadota</taxon>
        <taxon>Gammaproteobacteria</taxon>
        <taxon>Alteromonadales</taxon>
        <taxon>Colwelliaceae</taxon>
        <taxon>Thalassotalea</taxon>
    </lineage>
</organism>
<protein>
    <submittedName>
        <fullName evidence="2">Triacylglycerol lipase</fullName>
    </submittedName>
</protein>
<name>A0A5R9IQ82_9GAMM</name>
<dbReference type="RefSeq" id="WP_138318824.1">
    <property type="nucleotide sequence ID" value="NZ_VCBC01000004.1"/>
</dbReference>
<dbReference type="OrthoDB" id="556502at2"/>
<proteinExistence type="predicted"/>
<sequence>MKIVLLHGLFMNRLIMAPMALRLEKLGWEVDNLSYPSTSSDKAALFDVLAESVGEGPVVMVGHSLGGLVIKDFLEHRKVSEVKVPLVITLGTPHQGATIAEDLAKLNIQGMLGSSPQFGLLPSHYEPEWDLPNKLISIAGNVKIGARPLLDRVWRDSVEESDGTVSVEETRIEGMSEHILVQQTHTSMVYSKDVLRLVDKLSRQALGIEPCQIEDSKIKQFLRR</sequence>
<comment type="caution">
    <text evidence="2">The sequence shown here is derived from an EMBL/GenBank/DDBJ whole genome shotgun (WGS) entry which is preliminary data.</text>
</comment>
<dbReference type="InterPro" id="IPR029058">
    <property type="entry name" value="AB_hydrolase_fold"/>
</dbReference>
<keyword evidence="3" id="KW-1185">Reference proteome</keyword>
<evidence type="ECO:0000313" key="3">
    <source>
        <dbReference type="Proteomes" id="UP000307790"/>
    </source>
</evidence>
<dbReference type="PANTHER" id="PTHR37946">
    <property type="entry name" value="SLL1969 PROTEIN"/>
    <property type="match status" value="1"/>
</dbReference>
<dbReference type="Gene3D" id="3.40.50.1820">
    <property type="entry name" value="alpha/beta hydrolase"/>
    <property type="match status" value="1"/>
</dbReference>
<dbReference type="Pfam" id="PF07819">
    <property type="entry name" value="PGAP1"/>
    <property type="match status" value="1"/>
</dbReference>
<evidence type="ECO:0000259" key="1">
    <source>
        <dbReference type="Pfam" id="PF07819"/>
    </source>
</evidence>
<gene>
    <name evidence="2" type="ORF">FE810_04420</name>
</gene>
<dbReference type="InterPro" id="IPR012908">
    <property type="entry name" value="PGAP1-ab_dom-like"/>
</dbReference>
<dbReference type="PANTHER" id="PTHR37946:SF1">
    <property type="entry name" value="SLL1969 PROTEIN"/>
    <property type="match status" value="1"/>
</dbReference>
<dbReference type="GO" id="GO:0016788">
    <property type="term" value="F:hydrolase activity, acting on ester bonds"/>
    <property type="evidence" value="ECO:0007669"/>
    <property type="project" value="InterPro"/>
</dbReference>